<dbReference type="AlphaFoldDB" id="A0A7W6DS80"/>
<dbReference type="RefSeq" id="WP_183964381.1">
    <property type="nucleotide sequence ID" value="NZ_BAABBZ010000059.1"/>
</dbReference>
<feature type="transmembrane region" description="Helical" evidence="1">
    <location>
        <begin position="121"/>
        <end position="145"/>
    </location>
</feature>
<dbReference type="EMBL" id="JACIEJ010000003">
    <property type="protein sequence ID" value="MBB3985123.1"/>
    <property type="molecule type" value="Genomic_DNA"/>
</dbReference>
<feature type="transmembrane region" description="Helical" evidence="1">
    <location>
        <begin position="174"/>
        <end position="192"/>
    </location>
</feature>
<proteinExistence type="predicted"/>
<protein>
    <recommendedName>
        <fullName evidence="4">DUF3307 domain-containing protein</fullName>
    </recommendedName>
</protein>
<keyword evidence="1" id="KW-0472">Membrane</keyword>
<feature type="transmembrane region" description="Helical" evidence="1">
    <location>
        <begin position="37"/>
        <end position="55"/>
    </location>
</feature>
<dbReference type="Pfam" id="PF11750">
    <property type="entry name" value="DUF3307"/>
    <property type="match status" value="1"/>
</dbReference>
<evidence type="ECO:0000313" key="2">
    <source>
        <dbReference type="EMBL" id="MBB3985123.1"/>
    </source>
</evidence>
<feature type="transmembrane region" description="Helical" evidence="1">
    <location>
        <begin position="212"/>
        <end position="235"/>
    </location>
</feature>
<keyword evidence="1" id="KW-0812">Transmembrane</keyword>
<organism evidence="2 3">
    <name type="scientific">Sagittula marina</name>
    <dbReference type="NCBI Taxonomy" id="943940"/>
    <lineage>
        <taxon>Bacteria</taxon>
        <taxon>Pseudomonadati</taxon>
        <taxon>Pseudomonadota</taxon>
        <taxon>Alphaproteobacteria</taxon>
        <taxon>Rhodobacterales</taxon>
        <taxon>Roseobacteraceae</taxon>
        <taxon>Sagittula</taxon>
    </lineage>
</organism>
<comment type="caution">
    <text evidence="2">The sequence shown here is derived from an EMBL/GenBank/DDBJ whole genome shotgun (WGS) entry which is preliminary data.</text>
</comment>
<sequence>MILTQPMLNVFAALLLAHMLGDFLFQPAWMAARKRNVFILLLHVAIHGVLTTLVLGGTWQLALLVMLAHLVIDAAKSYALPAPARNGFQAFLVDQALHIGTLGWIAFRYPGALNDAVAAQAIWLLPVALILSGAIAAVLAGGYAVGMLTSRFSEHLPRGGLPEAGRLIGQLERALIFLLILVDQPAAIGFLITAKSILRFKEATDDQKTAEYVIVGTLASFLWAMGCGYTTSALLEISAGIP</sequence>
<evidence type="ECO:0000256" key="1">
    <source>
        <dbReference type="SAM" id="Phobius"/>
    </source>
</evidence>
<keyword evidence="3" id="KW-1185">Reference proteome</keyword>
<keyword evidence="1" id="KW-1133">Transmembrane helix</keyword>
<dbReference type="Proteomes" id="UP000541426">
    <property type="component" value="Unassembled WGS sequence"/>
</dbReference>
<accession>A0A7W6DS80</accession>
<evidence type="ECO:0008006" key="4">
    <source>
        <dbReference type="Google" id="ProtNLM"/>
    </source>
</evidence>
<evidence type="ECO:0000313" key="3">
    <source>
        <dbReference type="Proteomes" id="UP000541426"/>
    </source>
</evidence>
<feature type="transmembrane region" description="Helical" evidence="1">
    <location>
        <begin position="6"/>
        <end position="25"/>
    </location>
</feature>
<dbReference type="InterPro" id="IPR021737">
    <property type="entry name" value="Phage_phiKZ_Orf197"/>
</dbReference>
<reference evidence="2 3" key="1">
    <citation type="submission" date="2020-08" db="EMBL/GenBank/DDBJ databases">
        <title>Genomic Encyclopedia of Type Strains, Phase IV (KMG-IV): sequencing the most valuable type-strain genomes for metagenomic binning, comparative biology and taxonomic classification.</title>
        <authorList>
            <person name="Goeker M."/>
        </authorList>
    </citation>
    <scope>NUCLEOTIDE SEQUENCE [LARGE SCALE GENOMIC DNA]</scope>
    <source>
        <strain evidence="2 3">DSM 102235</strain>
    </source>
</reference>
<gene>
    <name evidence="2" type="ORF">GGQ68_001452</name>
</gene>
<name>A0A7W6DS80_9RHOB</name>